<name>A0A0U1M5I7_TALIS</name>
<gene>
    <name evidence="1" type="ORF">PISL3812_07934</name>
</gene>
<dbReference type="EMBL" id="CVMT01000008">
    <property type="protein sequence ID" value="CRG90888.1"/>
    <property type="molecule type" value="Genomic_DNA"/>
</dbReference>
<evidence type="ECO:0000313" key="1">
    <source>
        <dbReference type="EMBL" id="CRG90888.1"/>
    </source>
</evidence>
<protein>
    <submittedName>
        <fullName evidence="1">Uncharacterized protein</fullName>
    </submittedName>
</protein>
<dbReference type="AlphaFoldDB" id="A0A0U1M5I7"/>
<evidence type="ECO:0000313" key="2">
    <source>
        <dbReference type="Proteomes" id="UP000054383"/>
    </source>
</evidence>
<keyword evidence="2" id="KW-1185">Reference proteome</keyword>
<sequence length="197" mass="21805">MPQSEPEPPTELPDLYAGPGEPIESFKVVDYGTAFFVMIFAGLGQASTYATINAGYKADVPLVLPAGDYLVRVGIYPIQSSPNESVPPRQPLRTPFYSAKNRINFVDDPSYWDLYVAHSGGTDDLSRCLPSGTPFPRNNAGNMAKLRDTLIRFEKGWSQGWLRTAILAQLEHQDYSLPPNQTLQLATVNLDFFVYGV</sequence>
<accession>A0A0U1M5I7</accession>
<dbReference type="Proteomes" id="UP000054383">
    <property type="component" value="Unassembled WGS sequence"/>
</dbReference>
<reference evidence="1 2" key="1">
    <citation type="submission" date="2015-04" db="EMBL/GenBank/DDBJ databases">
        <authorList>
            <person name="Syromyatnikov M.Y."/>
            <person name="Popov V.N."/>
        </authorList>
    </citation>
    <scope>NUCLEOTIDE SEQUENCE [LARGE SCALE GENOMIC DNA]</scope>
    <source>
        <strain evidence="1">WF-38-12</strain>
    </source>
</reference>
<proteinExistence type="predicted"/>
<dbReference type="OrthoDB" id="10479968at2759"/>
<organism evidence="1 2">
    <name type="scientific">Talaromyces islandicus</name>
    <name type="common">Penicillium islandicum</name>
    <dbReference type="NCBI Taxonomy" id="28573"/>
    <lineage>
        <taxon>Eukaryota</taxon>
        <taxon>Fungi</taxon>
        <taxon>Dikarya</taxon>
        <taxon>Ascomycota</taxon>
        <taxon>Pezizomycotina</taxon>
        <taxon>Eurotiomycetes</taxon>
        <taxon>Eurotiomycetidae</taxon>
        <taxon>Eurotiales</taxon>
        <taxon>Trichocomaceae</taxon>
        <taxon>Talaromyces</taxon>
        <taxon>Talaromyces sect. Islandici</taxon>
    </lineage>
</organism>